<evidence type="ECO:0000313" key="10">
    <source>
        <dbReference type="Proteomes" id="UP001501319"/>
    </source>
</evidence>
<evidence type="ECO:0000313" key="9">
    <source>
        <dbReference type="EMBL" id="GAA1627479.1"/>
    </source>
</evidence>
<evidence type="ECO:0000259" key="8">
    <source>
        <dbReference type="PROSITE" id="PS50893"/>
    </source>
</evidence>
<keyword evidence="6 9" id="KW-0067">ATP-binding</keyword>
<keyword evidence="7" id="KW-0472">Membrane</keyword>
<comment type="caution">
    <text evidence="9">The sequence shown here is derived from an EMBL/GenBank/DDBJ whole genome shotgun (WGS) entry which is preliminary data.</text>
</comment>
<comment type="subcellular location">
    <subcellularLocation>
        <location evidence="1">Cell membrane</location>
        <topology evidence="1">Peripheral membrane protein</topology>
    </subcellularLocation>
</comment>
<reference evidence="10" key="1">
    <citation type="journal article" date="2019" name="Int. J. Syst. Evol. Microbiol.">
        <title>The Global Catalogue of Microorganisms (GCM) 10K type strain sequencing project: providing services to taxonomists for standard genome sequencing and annotation.</title>
        <authorList>
            <consortium name="The Broad Institute Genomics Platform"/>
            <consortium name="The Broad Institute Genome Sequencing Center for Infectious Disease"/>
            <person name="Wu L."/>
            <person name="Ma J."/>
        </authorList>
    </citation>
    <scope>NUCLEOTIDE SEQUENCE [LARGE SCALE GENOMIC DNA]</scope>
    <source>
        <strain evidence="10">JCM 14306</strain>
    </source>
</reference>
<name>A0ABP4QXQ1_9ACTN</name>
<dbReference type="GO" id="GO:0005524">
    <property type="term" value="F:ATP binding"/>
    <property type="evidence" value="ECO:0007669"/>
    <property type="project" value="UniProtKB-KW"/>
</dbReference>
<evidence type="ECO:0000256" key="1">
    <source>
        <dbReference type="ARBA" id="ARBA00004202"/>
    </source>
</evidence>
<evidence type="ECO:0000256" key="5">
    <source>
        <dbReference type="ARBA" id="ARBA00022741"/>
    </source>
</evidence>
<keyword evidence="10" id="KW-1185">Reference proteome</keyword>
<dbReference type="InterPro" id="IPR003439">
    <property type="entry name" value="ABC_transporter-like_ATP-bd"/>
</dbReference>
<dbReference type="InterPro" id="IPR027417">
    <property type="entry name" value="P-loop_NTPase"/>
</dbReference>
<dbReference type="Pfam" id="PF08352">
    <property type="entry name" value="oligo_HPY"/>
    <property type="match status" value="1"/>
</dbReference>
<dbReference type="InterPro" id="IPR050388">
    <property type="entry name" value="ABC_Ni/Peptide_Import"/>
</dbReference>
<protein>
    <submittedName>
        <fullName evidence="9">ABC transporter ATP-binding protein</fullName>
    </submittedName>
</protein>
<dbReference type="Pfam" id="PF00005">
    <property type="entry name" value="ABC_tran"/>
    <property type="match status" value="1"/>
</dbReference>
<sequence length="346" mass="37181">MNESQHSPAAIDGDDLLRVENLSIDFAVGSTTVHAVDDVSLQVERGEIVGLVGESGCGKSTLGMSLLRLVQSPGSIVGGRILFGGRDLMELSDHELQRLRGQEISLILQDALAVMNPVTRVGEQLTEVIRDHVGGSRAERRRQAVAALSSVGFPRPELSLRSFPHQLSGGMQQRVSIAQSMLLEPRLIIADEPTTALDVTVQAQVLELLKDARTTHGTSIVLITHDLAVVAEVCDRVLVMYAGKVVESGPVQEILQAPKHPYTAALLAALLPLRGDPPTELRALPGQIPQPDQWPTGCRFHPRCPLRQRLGNPQLCSTDVPTAQGGPAHWAACHFVSEEGAVASHD</sequence>
<dbReference type="InterPro" id="IPR017871">
    <property type="entry name" value="ABC_transporter-like_CS"/>
</dbReference>
<dbReference type="CDD" id="cd03257">
    <property type="entry name" value="ABC_NikE_OppD_transporters"/>
    <property type="match status" value="1"/>
</dbReference>
<evidence type="ECO:0000256" key="6">
    <source>
        <dbReference type="ARBA" id="ARBA00022840"/>
    </source>
</evidence>
<keyword evidence="5" id="KW-0547">Nucleotide-binding</keyword>
<dbReference type="RefSeq" id="WP_344109993.1">
    <property type="nucleotide sequence ID" value="NZ_BAAANE010000004.1"/>
</dbReference>
<dbReference type="Proteomes" id="UP001501319">
    <property type="component" value="Unassembled WGS sequence"/>
</dbReference>
<dbReference type="EMBL" id="BAAANE010000004">
    <property type="protein sequence ID" value="GAA1627479.1"/>
    <property type="molecule type" value="Genomic_DNA"/>
</dbReference>
<dbReference type="NCBIfam" id="TIGR01727">
    <property type="entry name" value="oligo_HPY"/>
    <property type="match status" value="1"/>
</dbReference>
<evidence type="ECO:0000256" key="2">
    <source>
        <dbReference type="ARBA" id="ARBA00005417"/>
    </source>
</evidence>
<dbReference type="SUPFAM" id="SSF52540">
    <property type="entry name" value="P-loop containing nucleoside triphosphate hydrolases"/>
    <property type="match status" value="1"/>
</dbReference>
<evidence type="ECO:0000256" key="4">
    <source>
        <dbReference type="ARBA" id="ARBA00022475"/>
    </source>
</evidence>
<keyword evidence="4" id="KW-1003">Cell membrane</keyword>
<dbReference type="Gene3D" id="3.40.50.300">
    <property type="entry name" value="P-loop containing nucleotide triphosphate hydrolases"/>
    <property type="match status" value="1"/>
</dbReference>
<dbReference type="PROSITE" id="PS50893">
    <property type="entry name" value="ABC_TRANSPORTER_2"/>
    <property type="match status" value="1"/>
</dbReference>
<organism evidence="9 10">
    <name type="scientific">Kribbella alba</name>
    <dbReference type="NCBI Taxonomy" id="190197"/>
    <lineage>
        <taxon>Bacteria</taxon>
        <taxon>Bacillati</taxon>
        <taxon>Actinomycetota</taxon>
        <taxon>Actinomycetes</taxon>
        <taxon>Propionibacteriales</taxon>
        <taxon>Kribbellaceae</taxon>
        <taxon>Kribbella</taxon>
    </lineage>
</organism>
<evidence type="ECO:0000256" key="3">
    <source>
        <dbReference type="ARBA" id="ARBA00022448"/>
    </source>
</evidence>
<gene>
    <name evidence="9" type="ORF">GCM10009744_14100</name>
</gene>
<dbReference type="InterPro" id="IPR013563">
    <property type="entry name" value="Oligopep_ABC_C"/>
</dbReference>
<dbReference type="SMART" id="SM00382">
    <property type="entry name" value="AAA"/>
    <property type="match status" value="1"/>
</dbReference>
<dbReference type="PANTHER" id="PTHR43297">
    <property type="entry name" value="OLIGOPEPTIDE TRANSPORT ATP-BINDING PROTEIN APPD"/>
    <property type="match status" value="1"/>
</dbReference>
<accession>A0ABP4QXQ1</accession>
<keyword evidence="3" id="KW-0813">Transport</keyword>
<proteinExistence type="inferred from homology"/>
<dbReference type="PROSITE" id="PS00211">
    <property type="entry name" value="ABC_TRANSPORTER_1"/>
    <property type="match status" value="1"/>
</dbReference>
<feature type="domain" description="ABC transporter" evidence="8">
    <location>
        <begin position="17"/>
        <end position="267"/>
    </location>
</feature>
<dbReference type="InterPro" id="IPR003593">
    <property type="entry name" value="AAA+_ATPase"/>
</dbReference>
<comment type="similarity">
    <text evidence="2">Belongs to the ABC transporter superfamily.</text>
</comment>
<dbReference type="PANTHER" id="PTHR43297:SF2">
    <property type="entry name" value="DIPEPTIDE TRANSPORT ATP-BINDING PROTEIN DPPD"/>
    <property type="match status" value="1"/>
</dbReference>
<evidence type="ECO:0000256" key="7">
    <source>
        <dbReference type="ARBA" id="ARBA00023136"/>
    </source>
</evidence>